<organism evidence="1 2">
    <name type="scientific">Tetrabaena socialis</name>
    <dbReference type="NCBI Taxonomy" id="47790"/>
    <lineage>
        <taxon>Eukaryota</taxon>
        <taxon>Viridiplantae</taxon>
        <taxon>Chlorophyta</taxon>
        <taxon>core chlorophytes</taxon>
        <taxon>Chlorophyceae</taxon>
        <taxon>CS clade</taxon>
        <taxon>Chlamydomonadales</taxon>
        <taxon>Tetrabaenaceae</taxon>
        <taxon>Tetrabaena</taxon>
    </lineage>
</organism>
<sequence>MHGAEGALAAAERCVVETMRSFFFDASAALLDIKERRLYTARNFLTFEAYVEGTQELGFGVRQANRLVGAARFVQGLPRGLQPPSCERHVRPLVGREVGKANSAWALAVQRCNMCSVPMTERLVQECLVEVTGGQGPAAAAHNDGAAEGPAPAVTDDVSEEGAEAGVNGRPVHLHSRSNEWYTPQRIIDLVVELFAPGMIDLDPCSTAEANTRVGAVRFFDAAADGLDPGNVYSGNVFCNPPFGVMAGGESMQGLFLERCLAEYREGRV</sequence>
<dbReference type="EMBL" id="PGGS01002649">
    <property type="protein sequence ID" value="PNG99542.1"/>
    <property type="molecule type" value="Genomic_DNA"/>
</dbReference>
<dbReference type="AlphaFoldDB" id="A0A2J7ZGZ5"/>
<reference evidence="1 2" key="1">
    <citation type="journal article" date="2017" name="Mol. Biol. Evol.">
        <title>The 4-celled Tetrabaena socialis nuclear genome reveals the essential components for genetic control of cell number at the origin of multicellularity in the volvocine lineage.</title>
        <authorList>
            <person name="Featherston J."/>
            <person name="Arakaki Y."/>
            <person name="Hanschen E.R."/>
            <person name="Ferris P.J."/>
            <person name="Michod R.E."/>
            <person name="Olson B.J.S.C."/>
            <person name="Nozaki H."/>
            <person name="Durand P.M."/>
        </authorList>
    </citation>
    <scope>NUCLEOTIDE SEQUENCE [LARGE SCALE GENOMIC DNA]</scope>
    <source>
        <strain evidence="1 2">NIES-571</strain>
    </source>
</reference>
<dbReference type="Proteomes" id="UP000236333">
    <property type="component" value="Unassembled WGS sequence"/>
</dbReference>
<feature type="non-terminal residue" evidence="1">
    <location>
        <position position="269"/>
    </location>
</feature>
<comment type="caution">
    <text evidence="1">The sequence shown here is derived from an EMBL/GenBank/DDBJ whole genome shotgun (WGS) entry which is preliminary data.</text>
</comment>
<gene>
    <name evidence="1" type="ORF">TSOC_014677</name>
</gene>
<proteinExistence type="predicted"/>
<name>A0A2J7ZGZ5_9CHLO</name>
<accession>A0A2J7ZGZ5</accession>
<protein>
    <submittedName>
        <fullName evidence="1">Uncharacterized protein</fullName>
    </submittedName>
</protein>
<evidence type="ECO:0000313" key="2">
    <source>
        <dbReference type="Proteomes" id="UP000236333"/>
    </source>
</evidence>
<evidence type="ECO:0000313" key="1">
    <source>
        <dbReference type="EMBL" id="PNG99542.1"/>
    </source>
</evidence>
<dbReference type="OrthoDB" id="2155333at2759"/>
<keyword evidence="2" id="KW-1185">Reference proteome</keyword>